<name>A0ABN8MK72_9CNID</name>
<keyword evidence="3" id="KW-1185">Reference proteome</keyword>
<dbReference type="EMBL" id="CALNXI010000106">
    <property type="protein sequence ID" value="CAH3019106.1"/>
    <property type="molecule type" value="Genomic_DNA"/>
</dbReference>
<dbReference type="Proteomes" id="UP001159427">
    <property type="component" value="Unassembled WGS sequence"/>
</dbReference>
<gene>
    <name evidence="1" type="ORF">PEVE_00001148</name>
    <name evidence="2" type="ORF">PEVE_00037463</name>
</gene>
<comment type="caution">
    <text evidence="2">The sequence shown here is derived from an EMBL/GenBank/DDBJ whole genome shotgun (WGS) entry which is preliminary data.</text>
</comment>
<protein>
    <submittedName>
        <fullName evidence="2">Uncharacterized protein</fullName>
    </submittedName>
</protein>
<evidence type="ECO:0000313" key="3">
    <source>
        <dbReference type="Proteomes" id="UP001159427"/>
    </source>
</evidence>
<dbReference type="EMBL" id="CALNXI010000615">
    <property type="protein sequence ID" value="CAH3030140.1"/>
    <property type="molecule type" value="Genomic_DNA"/>
</dbReference>
<feature type="non-terminal residue" evidence="2">
    <location>
        <position position="1"/>
    </location>
</feature>
<sequence length="92" mass="10703">FNFISCTSFISYAGKICRMYIQAKFTNMAASRGLLKTVMPVSLKPKRIQTLEYLVLTNFFKSELFSCLWKVDHVIKLCKEPIAEEVEVYQRP</sequence>
<evidence type="ECO:0000313" key="2">
    <source>
        <dbReference type="EMBL" id="CAH3030140.1"/>
    </source>
</evidence>
<evidence type="ECO:0000313" key="1">
    <source>
        <dbReference type="EMBL" id="CAH3019106.1"/>
    </source>
</evidence>
<reference evidence="2 3" key="1">
    <citation type="submission" date="2022-05" db="EMBL/GenBank/DDBJ databases">
        <authorList>
            <consortium name="Genoscope - CEA"/>
            <person name="William W."/>
        </authorList>
    </citation>
    <scope>NUCLEOTIDE SEQUENCE [LARGE SCALE GENOMIC DNA]</scope>
</reference>
<accession>A0ABN8MK72</accession>
<organism evidence="2 3">
    <name type="scientific">Porites evermanni</name>
    <dbReference type="NCBI Taxonomy" id="104178"/>
    <lineage>
        <taxon>Eukaryota</taxon>
        <taxon>Metazoa</taxon>
        <taxon>Cnidaria</taxon>
        <taxon>Anthozoa</taxon>
        <taxon>Hexacorallia</taxon>
        <taxon>Scleractinia</taxon>
        <taxon>Fungiina</taxon>
        <taxon>Poritidae</taxon>
        <taxon>Porites</taxon>
    </lineage>
</organism>
<proteinExistence type="predicted"/>